<evidence type="ECO:0000313" key="3">
    <source>
        <dbReference type="Proteomes" id="UP001223586"/>
    </source>
</evidence>
<dbReference type="SMART" id="SM00873">
    <property type="entry name" value="B3_4"/>
    <property type="match status" value="1"/>
</dbReference>
<evidence type="ECO:0000313" key="2">
    <source>
        <dbReference type="EMBL" id="MDQ0176482.1"/>
    </source>
</evidence>
<dbReference type="Pfam" id="PF03483">
    <property type="entry name" value="B3_4"/>
    <property type="match status" value="1"/>
</dbReference>
<dbReference type="Gene3D" id="3.50.40.10">
    <property type="entry name" value="Phenylalanyl-trna Synthetase, Chain B, domain 3"/>
    <property type="match status" value="1"/>
</dbReference>
<reference evidence="2 3" key="1">
    <citation type="submission" date="2023-07" db="EMBL/GenBank/DDBJ databases">
        <title>Genomic Encyclopedia of Type Strains, Phase IV (KMG-IV): sequencing the most valuable type-strain genomes for metagenomic binning, comparative biology and taxonomic classification.</title>
        <authorList>
            <person name="Goeker M."/>
        </authorList>
    </citation>
    <scope>NUCLEOTIDE SEQUENCE [LARGE SCALE GENOMIC DNA]</scope>
    <source>
        <strain evidence="2 3">DSM 23837</strain>
    </source>
</reference>
<protein>
    <submittedName>
        <fullName evidence="2">DNA/RNA-binding domain of Phe-tRNA-synthetase-like protein</fullName>
    </submittedName>
</protein>
<dbReference type="PANTHER" id="PTHR39209:SF2">
    <property type="entry name" value="CYTOPLASMIC PROTEIN"/>
    <property type="match status" value="1"/>
</dbReference>
<accession>A0ABT9WT72</accession>
<name>A0ABT9WT72_9BACI</name>
<proteinExistence type="predicted"/>
<feature type="domain" description="B3/B4 tRNA-binding" evidence="1">
    <location>
        <begin position="62"/>
        <end position="213"/>
    </location>
</feature>
<evidence type="ECO:0000259" key="1">
    <source>
        <dbReference type="SMART" id="SM00873"/>
    </source>
</evidence>
<gene>
    <name evidence="2" type="ORF">J2S08_002326</name>
</gene>
<dbReference type="Proteomes" id="UP001223586">
    <property type="component" value="Unassembled WGS sequence"/>
</dbReference>
<dbReference type="InterPro" id="IPR020825">
    <property type="entry name" value="Phe-tRNA_synthase-like_B3/B4"/>
</dbReference>
<keyword evidence="3" id="KW-1185">Reference proteome</keyword>
<dbReference type="InterPro" id="IPR005146">
    <property type="entry name" value="B3/B4_tRNA-bd"/>
</dbReference>
<sequence>MDVMIDSSICRTIPQFKVGLIHYTNIQVAQSPQMLRGRFRLFQESLFLELEDKHIADLPNVKEWRDIFKKTGKDPNRYRHSAEALLRRMKKQSFLSSVNSAIDVNNFFSLKWQMPLGIYDCDKINGNTIQLRIGEENEEYEGINGRSISLQHLIIACDERGGFGSPFVDSVRTAVGTETTEAVQIVYLTSSFPNDEIDALLHSLKTMFIQMNGGEGTISIKTCP</sequence>
<dbReference type="PANTHER" id="PTHR39209">
    <property type="match status" value="1"/>
</dbReference>
<comment type="caution">
    <text evidence="2">The sequence shown here is derived from an EMBL/GenBank/DDBJ whole genome shotgun (WGS) entry which is preliminary data.</text>
</comment>
<organism evidence="2 3">
    <name type="scientific">Bacillus chungangensis</name>
    <dbReference type="NCBI Taxonomy" id="587633"/>
    <lineage>
        <taxon>Bacteria</taxon>
        <taxon>Bacillati</taxon>
        <taxon>Bacillota</taxon>
        <taxon>Bacilli</taxon>
        <taxon>Bacillales</taxon>
        <taxon>Bacillaceae</taxon>
        <taxon>Bacillus</taxon>
    </lineage>
</organism>
<dbReference type="RefSeq" id="WP_307229668.1">
    <property type="nucleotide sequence ID" value="NZ_JAUSTT010000013.1"/>
</dbReference>
<dbReference type="SUPFAM" id="SSF56037">
    <property type="entry name" value="PheT/TilS domain"/>
    <property type="match status" value="1"/>
</dbReference>
<dbReference type="EMBL" id="JAUSTT010000013">
    <property type="protein sequence ID" value="MDQ0176482.1"/>
    <property type="molecule type" value="Genomic_DNA"/>
</dbReference>